<accession>A0ABW7YJG6</accession>
<organism evidence="1 2">
    <name type="scientific">Nonomuraea typhae</name>
    <dbReference type="NCBI Taxonomy" id="2603600"/>
    <lineage>
        <taxon>Bacteria</taxon>
        <taxon>Bacillati</taxon>
        <taxon>Actinomycetota</taxon>
        <taxon>Actinomycetes</taxon>
        <taxon>Streptosporangiales</taxon>
        <taxon>Streptosporangiaceae</taxon>
        <taxon>Nonomuraea</taxon>
    </lineage>
</organism>
<name>A0ABW7YJG6_9ACTN</name>
<evidence type="ECO:0000313" key="2">
    <source>
        <dbReference type="Proteomes" id="UP001612741"/>
    </source>
</evidence>
<protein>
    <submittedName>
        <fullName evidence="1">NACHT domain-containing protein</fullName>
    </submittedName>
</protein>
<sequence length="730" mass="80585">MRPDPAAGRRARSRARCPAWAGRTLRTLTAGAPATPRRTRLDNANKAALARPIAATGEVSTGGMRIPLLAEGYVNPDFRVAEVTGGDQPHLESWWAQHPVRHDVEDFLAGYLVSAEAAARPLLVLGQPGSGKSVLTKVLAARLPVEEFLVVRVVLRETPVEATVLEQIEIAIRESVNERLPWAELAGEAGTALPVVILDGFDELLQTTGVSQSDYLEKLAEFQARERAQGRALAVVLTSRTAVADRARCPVDGVITIRLEPFREEHVTRWLDTWNAVNRGFLESAGLRPLPASTVMAHAGLGTQPLLLLMLALYDADGNVLQLTTGELGQAQLYENLLRSFTGRELRKVRPEAPEPDVEDELQRLSVAAFAMFNRNRQWTDEDELNADLAALAAQTPQPRGRSFRAPLTAAQQLVGKFFFVHEASAIRDGARLTTVEFLHATFGEYLVARLIRAELANLADDWETKRRRSRQTPVDDGYLHALLSYAALPSRANIVRFLGELLRGAEEARLATVRELLLSLFHTALEERPRTNYPDYRPVALSVPARHAAYSANLLVLSALVKADLTASTLFPGADDVIDAWRRQALLWRAMLTEGAFSWMATAIGAERVWTRKGRDLRIRIASPALEAKVNPLWSLGADPASPAVGYQTYKRHSVISRENRFTCDLDLDLLTHALEPLRERYPDALSSFTALGDGRCVSLANLLLDRYVPTAADVHGQLGRLHDRRPLD</sequence>
<comment type="caution">
    <text evidence="1">The sequence shown here is derived from an EMBL/GenBank/DDBJ whole genome shotgun (WGS) entry which is preliminary data.</text>
</comment>
<dbReference type="RefSeq" id="WP_397077919.1">
    <property type="nucleotide sequence ID" value="NZ_JBITGY010000001.1"/>
</dbReference>
<proteinExistence type="predicted"/>
<reference evidence="1 2" key="1">
    <citation type="submission" date="2024-10" db="EMBL/GenBank/DDBJ databases">
        <title>The Natural Products Discovery Center: Release of the First 8490 Sequenced Strains for Exploring Actinobacteria Biosynthetic Diversity.</title>
        <authorList>
            <person name="Kalkreuter E."/>
            <person name="Kautsar S.A."/>
            <person name="Yang D."/>
            <person name="Bader C.D."/>
            <person name="Teijaro C.N."/>
            <person name="Fluegel L."/>
            <person name="Davis C.M."/>
            <person name="Simpson J.R."/>
            <person name="Lauterbach L."/>
            <person name="Steele A.D."/>
            <person name="Gui C."/>
            <person name="Meng S."/>
            <person name="Li G."/>
            <person name="Viehrig K."/>
            <person name="Ye F."/>
            <person name="Su P."/>
            <person name="Kiefer A.F."/>
            <person name="Nichols A."/>
            <person name="Cepeda A.J."/>
            <person name="Yan W."/>
            <person name="Fan B."/>
            <person name="Jiang Y."/>
            <person name="Adhikari A."/>
            <person name="Zheng C.-J."/>
            <person name="Schuster L."/>
            <person name="Cowan T.M."/>
            <person name="Smanski M.J."/>
            <person name="Chevrette M.G."/>
            <person name="De Carvalho L.P.S."/>
            <person name="Shen B."/>
        </authorList>
    </citation>
    <scope>NUCLEOTIDE SEQUENCE [LARGE SCALE GENOMIC DNA]</scope>
    <source>
        <strain evidence="1 2">NPDC050545</strain>
    </source>
</reference>
<dbReference type="Gene3D" id="3.40.50.300">
    <property type="entry name" value="P-loop containing nucleotide triphosphate hydrolases"/>
    <property type="match status" value="1"/>
</dbReference>
<dbReference type="SUPFAM" id="SSF52540">
    <property type="entry name" value="P-loop containing nucleoside triphosphate hydrolases"/>
    <property type="match status" value="1"/>
</dbReference>
<dbReference type="Proteomes" id="UP001612741">
    <property type="component" value="Unassembled WGS sequence"/>
</dbReference>
<evidence type="ECO:0000313" key="1">
    <source>
        <dbReference type="EMBL" id="MFI6496041.1"/>
    </source>
</evidence>
<gene>
    <name evidence="1" type="ORF">ACIBG2_01575</name>
</gene>
<dbReference type="InterPro" id="IPR027417">
    <property type="entry name" value="P-loop_NTPase"/>
</dbReference>
<keyword evidence="2" id="KW-1185">Reference proteome</keyword>
<dbReference type="EMBL" id="JBITGY010000001">
    <property type="protein sequence ID" value="MFI6496041.1"/>
    <property type="molecule type" value="Genomic_DNA"/>
</dbReference>